<organism evidence="1 2">
    <name type="scientific">Rhizobium ruizarguesonis</name>
    <dbReference type="NCBI Taxonomy" id="2081791"/>
    <lineage>
        <taxon>Bacteria</taxon>
        <taxon>Pseudomonadati</taxon>
        <taxon>Pseudomonadota</taxon>
        <taxon>Alphaproteobacteria</taxon>
        <taxon>Hyphomicrobiales</taxon>
        <taxon>Rhizobiaceae</taxon>
        <taxon>Rhizobium/Agrobacterium group</taxon>
        <taxon>Rhizobium</taxon>
    </lineage>
</organism>
<dbReference type="AlphaFoldDB" id="A0AAE8U1X2"/>
<dbReference type="Proteomes" id="UP000291892">
    <property type="component" value="Unassembled WGS sequence"/>
</dbReference>
<name>A0AAE8U1X2_9HYPH</name>
<protein>
    <recommendedName>
        <fullName evidence="3">Peptidase M41 domain-containing protein</fullName>
    </recommendedName>
</protein>
<dbReference type="EMBL" id="SIKX01000001">
    <property type="protein sequence ID" value="TBF18457.1"/>
    <property type="molecule type" value="Genomic_DNA"/>
</dbReference>
<sequence>MVSQTALHEAAHVLAALGHGIGVLHASIDEVILRPPGDSLERGQHHGAVAVGYAITALAGGAAAPGTGLSKSDDVLLEHALFLASWSDPDEMRRALSALAHSFAHDHRTEIERLAVVLEQRRSISGIEIAEIIEGWARDR</sequence>
<accession>A0AAE8U1X2</accession>
<evidence type="ECO:0000313" key="2">
    <source>
        <dbReference type="Proteomes" id="UP000291892"/>
    </source>
</evidence>
<dbReference type="RefSeq" id="WP_130822550.1">
    <property type="nucleotide sequence ID" value="NZ_SIKX01000001.1"/>
</dbReference>
<gene>
    <name evidence="1" type="ORF">ELG94_08830</name>
</gene>
<evidence type="ECO:0008006" key="3">
    <source>
        <dbReference type="Google" id="ProtNLM"/>
    </source>
</evidence>
<evidence type="ECO:0000313" key="1">
    <source>
        <dbReference type="EMBL" id="TBF18457.1"/>
    </source>
</evidence>
<proteinExistence type="predicted"/>
<reference evidence="1 2" key="1">
    <citation type="submission" date="2019-02" db="EMBL/GenBank/DDBJ databases">
        <title>The genomic architecture of introgression among sibling species of bacteria.</title>
        <authorList>
            <person name="Cavassim M.I.A."/>
            <person name="Moeskjaer S."/>
            <person name="Moslemi C."/>
            <person name="Fields B."/>
            <person name="Bachmann A."/>
            <person name="Vilhjalmsson B."/>
            <person name="Schierup M.H."/>
            <person name="Young J.P.W."/>
            <person name="Andersen S.U."/>
        </authorList>
    </citation>
    <scope>NUCLEOTIDE SEQUENCE [LARGE SCALE GENOMIC DNA]</scope>
    <source>
        <strain evidence="1 2">SM42</strain>
    </source>
</reference>
<comment type="caution">
    <text evidence="1">The sequence shown here is derived from an EMBL/GenBank/DDBJ whole genome shotgun (WGS) entry which is preliminary data.</text>
</comment>